<comment type="catalytic activity">
    <reaction evidence="4">
        <text>L-proline + NADP(+) = (S)-1-pyrroline-5-carboxylate + NADPH + 2 H(+)</text>
        <dbReference type="Rhea" id="RHEA:14109"/>
        <dbReference type="ChEBI" id="CHEBI:15378"/>
        <dbReference type="ChEBI" id="CHEBI:17388"/>
        <dbReference type="ChEBI" id="CHEBI:57783"/>
        <dbReference type="ChEBI" id="CHEBI:58349"/>
        <dbReference type="ChEBI" id="CHEBI:60039"/>
        <dbReference type="EC" id="1.5.1.2"/>
    </reaction>
</comment>
<dbReference type="PANTHER" id="PTHR11645">
    <property type="entry name" value="PYRROLINE-5-CARBOXYLATE REDUCTASE"/>
    <property type="match status" value="1"/>
</dbReference>
<sequence length="282" mass="30200">MTTKRLGFIGAGQMAKAIGISLVKKEVLKPSQVIVSCPEEHLLVPWRDIGCATTFDNGEVIETSENVIWATKPQFFARAAQQAGTIKNPQLKPFHISIMAGIPLATFTGTLLSTIFSSRNQVGTARVMPNVGMKVGAGCAVYSMGEKASEEHEKTLTQFLSPISDCYKVPESQINAYCGLFASGIGFMFPILEAMSDGAVKMGIPRELSLKIAAQTMKGAAELILNDDHIHPGTLKDSVCSPGGTTIAGIAELEKFRIRHAFISAIVAATEKGEELGKIDEN</sequence>
<accession>A0A8J2K3Z1</accession>
<dbReference type="FunFam" id="1.10.3730.10:FF:000001">
    <property type="entry name" value="Pyrroline-5-carboxylate reductase"/>
    <property type="match status" value="1"/>
</dbReference>
<evidence type="ECO:0000313" key="8">
    <source>
        <dbReference type="Proteomes" id="UP000708208"/>
    </source>
</evidence>
<name>A0A8J2K3Z1_9HEXA</name>
<evidence type="ECO:0000256" key="2">
    <source>
        <dbReference type="ARBA" id="ARBA00022857"/>
    </source>
</evidence>
<dbReference type="NCBIfam" id="TIGR00112">
    <property type="entry name" value="proC"/>
    <property type="match status" value="1"/>
</dbReference>
<protein>
    <recommendedName>
        <fullName evidence="4">Pyrroline-5-carboxylate reductase</fullName>
        <ecNumber evidence="4">1.5.1.2</ecNumber>
    </recommendedName>
</protein>
<comment type="caution">
    <text evidence="7">The sequence shown here is derived from an EMBL/GenBank/DDBJ whole genome shotgun (WGS) entry which is preliminary data.</text>
</comment>
<organism evidence="7 8">
    <name type="scientific">Allacma fusca</name>
    <dbReference type="NCBI Taxonomy" id="39272"/>
    <lineage>
        <taxon>Eukaryota</taxon>
        <taxon>Metazoa</taxon>
        <taxon>Ecdysozoa</taxon>
        <taxon>Arthropoda</taxon>
        <taxon>Hexapoda</taxon>
        <taxon>Collembola</taxon>
        <taxon>Symphypleona</taxon>
        <taxon>Sminthuridae</taxon>
        <taxon>Allacma</taxon>
    </lineage>
</organism>
<evidence type="ECO:0000256" key="1">
    <source>
        <dbReference type="ARBA" id="ARBA00005525"/>
    </source>
</evidence>
<evidence type="ECO:0000256" key="3">
    <source>
        <dbReference type="ARBA" id="ARBA00023002"/>
    </source>
</evidence>
<feature type="domain" description="Pyrroline-5-carboxylate reductase dimerisation" evidence="6">
    <location>
        <begin position="171"/>
        <end position="276"/>
    </location>
</feature>
<dbReference type="Pfam" id="PF03807">
    <property type="entry name" value="F420_oxidored"/>
    <property type="match status" value="1"/>
</dbReference>
<keyword evidence="4" id="KW-0028">Amino-acid biosynthesis</keyword>
<dbReference type="InterPro" id="IPR000304">
    <property type="entry name" value="Pyrroline-COOH_reductase"/>
</dbReference>
<dbReference type="EMBL" id="CAJVCH010176659">
    <property type="protein sequence ID" value="CAG7729324.1"/>
    <property type="molecule type" value="Genomic_DNA"/>
</dbReference>
<keyword evidence="8" id="KW-1185">Reference proteome</keyword>
<dbReference type="PIRSF" id="PIRSF000193">
    <property type="entry name" value="Pyrrol-5-carb_rd"/>
    <property type="match status" value="1"/>
</dbReference>
<dbReference type="GO" id="GO:0055129">
    <property type="term" value="P:L-proline biosynthetic process"/>
    <property type="evidence" value="ECO:0007669"/>
    <property type="project" value="TreeGrafter"/>
</dbReference>
<gene>
    <name evidence="7" type="ORF">AFUS01_LOCUS18048</name>
</gene>
<dbReference type="GO" id="GO:0004735">
    <property type="term" value="F:pyrroline-5-carboxylate reductase activity"/>
    <property type="evidence" value="ECO:0007669"/>
    <property type="project" value="UniProtKB-EC"/>
</dbReference>
<comment type="pathway">
    <text evidence="4">Amino-acid biosynthesis; L-proline biosynthesis; L-proline from L-glutamate 5-semialdehyde: step 1/1.</text>
</comment>
<evidence type="ECO:0000313" key="7">
    <source>
        <dbReference type="EMBL" id="CAG7729324.1"/>
    </source>
</evidence>
<reference evidence="7" key="1">
    <citation type="submission" date="2021-06" db="EMBL/GenBank/DDBJ databases">
        <authorList>
            <person name="Hodson N. C."/>
            <person name="Mongue J. A."/>
            <person name="Jaron S. K."/>
        </authorList>
    </citation>
    <scope>NUCLEOTIDE SEQUENCE</scope>
</reference>
<proteinExistence type="inferred from homology"/>
<dbReference type="OrthoDB" id="10263291at2759"/>
<keyword evidence="4" id="KW-0641">Proline biosynthesis</keyword>
<dbReference type="InterPro" id="IPR053790">
    <property type="entry name" value="P5CR-like_CS"/>
</dbReference>
<feature type="domain" description="Pyrroline-5-carboxylate reductase catalytic N-terminal" evidence="5">
    <location>
        <begin position="5"/>
        <end position="101"/>
    </location>
</feature>
<dbReference type="InterPro" id="IPR028939">
    <property type="entry name" value="P5C_Rdtase_cat_N"/>
</dbReference>
<keyword evidence="2 4" id="KW-0521">NADP</keyword>
<evidence type="ECO:0000256" key="4">
    <source>
        <dbReference type="RuleBase" id="RU003903"/>
    </source>
</evidence>
<dbReference type="AlphaFoldDB" id="A0A8J2K3Z1"/>
<evidence type="ECO:0000259" key="5">
    <source>
        <dbReference type="Pfam" id="PF03807"/>
    </source>
</evidence>
<evidence type="ECO:0000259" key="6">
    <source>
        <dbReference type="Pfam" id="PF14748"/>
    </source>
</evidence>
<dbReference type="Proteomes" id="UP000708208">
    <property type="component" value="Unassembled WGS sequence"/>
</dbReference>
<dbReference type="EC" id="1.5.1.2" evidence="4"/>
<dbReference type="InterPro" id="IPR029036">
    <property type="entry name" value="P5CR_dimer"/>
</dbReference>
<keyword evidence="3 4" id="KW-0560">Oxidoreductase</keyword>
<dbReference type="HAMAP" id="MF_01925">
    <property type="entry name" value="P5C_reductase"/>
    <property type="match status" value="1"/>
</dbReference>
<dbReference type="Pfam" id="PF14748">
    <property type="entry name" value="P5CR_dimer"/>
    <property type="match status" value="1"/>
</dbReference>
<comment type="similarity">
    <text evidence="1 4">Belongs to the pyrroline-5-carboxylate reductase family.</text>
</comment>
<dbReference type="PANTHER" id="PTHR11645:SF69">
    <property type="entry name" value="PYRROLINE-5-CARBOXYLATE REDUCTASE"/>
    <property type="match status" value="1"/>
</dbReference>
<dbReference type="PROSITE" id="PS00521">
    <property type="entry name" value="P5CR"/>
    <property type="match status" value="1"/>
</dbReference>